<dbReference type="GO" id="GO:0042626">
    <property type="term" value="F:ATPase-coupled transmembrane transporter activity"/>
    <property type="evidence" value="ECO:0007669"/>
    <property type="project" value="TreeGrafter"/>
</dbReference>
<dbReference type="InterPro" id="IPR036640">
    <property type="entry name" value="ABC1_TM_sf"/>
</dbReference>
<dbReference type="WBParaSite" id="ACRNAN_Path_432.g1629.t1">
    <property type="protein sequence ID" value="ACRNAN_Path_432.g1629.t1"/>
    <property type="gene ID" value="ACRNAN_Path_432.g1629"/>
</dbReference>
<dbReference type="GO" id="GO:0016887">
    <property type="term" value="F:ATP hydrolysis activity"/>
    <property type="evidence" value="ECO:0007669"/>
    <property type="project" value="InterPro"/>
</dbReference>
<dbReference type="InterPro" id="IPR017871">
    <property type="entry name" value="ABC_transporter-like_CS"/>
</dbReference>
<dbReference type="GO" id="GO:0005524">
    <property type="term" value="F:ATP binding"/>
    <property type="evidence" value="ECO:0007669"/>
    <property type="project" value="UniProtKB-KW"/>
</dbReference>
<keyword evidence="12" id="KW-1185">Reference proteome</keyword>
<dbReference type="Gene3D" id="1.20.1560.10">
    <property type="entry name" value="ABC transporter type 1, transmembrane domain"/>
    <property type="match status" value="1"/>
</dbReference>
<evidence type="ECO:0000313" key="12">
    <source>
        <dbReference type="Proteomes" id="UP000887540"/>
    </source>
</evidence>
<accession>A0A914C6L7</accession>
<evidence type="ECO:0000256" key="1">
    <source>
        <dbReference type="ARBA" id="ARBA00004128"/>
    </source>
</evidence>
<keyword evidence="9 10" id="KW-0472">Membrane</keyword>
<keyword evidence="4 10" id="KW-0812">Transmembrane</keyword>
<evidence type="ECO:0000256" key="9">
    <source>
        <dbReference type="ARBA" id="ARBA00023136"/>
    </source>
</evidence>
<sequence>MRQISDMSIETTHTEVTCNQWIQVRLEILTQIVIFGFILVAIYLGDHKIISMGILALVITNGETFSGNLGNIARQWKKAEMSIVSVERINEYVNNKHEAPWEIESFRPPNNWPASGQITFNNLCLKYREDTDLVLKHLNFVIKGGEKVGIVGRTGAGKSSLTLALFRLIEPSEGTIEIDGIDIRKIGLHDIRRALTIIPQDPVLFCGTLRSNLDPFDQFSDDEVWLAIEQAHLKQFVVNFEEKLDYKINESGSNLSVGQRQLVCLARALLRKNTRILVLDEATAAVDVETDRLIQDSIRQYFGHCTILTIAHRLNTILDYDKILVMDAGEVREFETPRNLLSNPHSLFSSLAKNAGITVESL</sequence>
<dbReference type="SUPFAM" id="SSF52540">
    <property type="entry name" value="P-loop containing nucleoside triphosphate hydrolases"/>
    <property type="match status" value="1"/>
</dbReference>
<feature type="domain" description="ABC transporter" evidence="11">
    <location>
        <begin position="118"/>
        <end position="353"/>
    </location>
</feature>
<comment type="similarity">
    <text evidence="2">Belongs to the ABC transporter superfamily. ABCC family. Conjugate transporter (TC 3.A.1.208) subfamily.</text>
</comment>
<evidence type="ECO:0000256" key="10">
    <source>
        <dbReference type="SAM" id="Phobius"/>
    </source>
</evidence>
<organism evidence="12 13">
    <name type="scientific">Acrobeloides nanus</name>
    <dbReference type="NCBI Taxonomy" id="290746"/>
    <lineage>
        <taxon>Eukaryota</taxon>
        <taxon>Metazoa</taxon>
        <taxon>Ecdysozoa</taxon>
        <taxon>Nematoda</taxon>
        <taxon>Chromadorea</taxon>
        <taxon>Rhabditida</taxon>
        <taxon>Tylenchina</taxon>
        <taxon>Cephalobomorpha</taxon>
        <taxon>Cephaloboidea</taxon>
        <taxon>Cephalobidae</taxon>
        <taxon>Acrobeloides</taxon>
    </lineage>
</organism>
<evidence type="ECO:0000256" key="8">
    <source>
        <dbReference type="ARBA" id="ARBA00022989"/>
    </source>
</evidence>
<evidence type="ECO:0000259" key="11">
    <source>
        <dbReference type="PROSITE" id="PS50893"/>
    </source>
</evidence>
<dbReference type="Gene3D" id="3.40.50.300">
    <property type="entry name" value="P-loop containing nucleotide triphosphate hydrolases"/>
    <property type="match status" value="1"/>
</dbReference>
<evidence type="ECO:0000256" key="5">
    <source>
        <dbReference type="ARBA" id="ARBA00022737"/>
    </source>
</evidence>
<dbReference type="PROSITE" id="PS50893">
    <property type="entry name" value="ABC_TRANSPORTER_2"/>
    <property type="match status" value="1"/>
</dbReference>
<dbReference type="InterPro" id="IPR003593">
    <property type="entry name" value="AAA+_ATPase"/>
</dbReference>
<dbReference type="Pfam" id="PF00005">
    <property type="entry name" value="ABC_tran"/>
    <property type="match status" value="1"/>
</dbReference>
<dbReference type="Proteomes" id="UP000887540">
    <property type="component" value="Unplaced"/>
</dbReference>
<dbReference type="FunFam" id="3.40.50.300:FF:000074">
    <property type="entry name" value="Multidrug resistance-associated protein 5 isoform 1"/>
    <property type="match status" value="1"/>
</dbReference>
<dbReference type="GO" id="GO:0005774">
    <property type="term" value="C:vacuolar membrane"/>
    <property type="evidence" value="ECO:0007669"/>
    <property type="project" value="UniProtKB-SubCell"/>
</dbReference>
<keyword evidence="8 10" id="KW-1133">Transmembrane helix</keyword>
<reference evidence="13" key="1">
    <citation type="submission" date="2022-11" db="UniProtKB">
        <authorList>
            <consortium name="WormBaseParasite"/>
        </authorList>
    </citation>
    <scope>IDENTIFICATION</scope>
</reference>
<evidence type="ECO:0000256" key="6">
    <source>
        <dbReference type="ARBA" id="ARBA00022741"/>
    </source>
</evidence>
<keyword evidence="6" id="KW-0547">Nucleotide-binding</keyword>
<evidence type="ECO:0000256" key="4">
    <source>
        <dbReference type="ARBA" id="ARBA00022692"/>
    </source>
</evidence>
<feature type="transmembrane region" description="Helical" evidence="10">
    <location>
        <begin position="28"/>
        <end position="45"/>
    </location>
</feature>
<dbReference type="SMART" id="SM00382">
    <property type="entry name" value="AAA"/>
    <property type="match status" value="1"/>
</dbReference>
<dbReference type="PROSITE" id="PS00211">
    <property type="entry name" value="ABC_TRANSPORTER_1"/>
    <property type="match status" value="1"/>
</dbReference>
<keyword evidence="3" id="KW-0813">Transport</keyword>
<protein>
    <submittedName>
        <fullName evidence="13">ABC transporter domain-containing protein</fullName>
    </submittedName>
</protein>
<dbReference type="SUPFAM" id="SSF90123">
    <property type="entry name" value="ABC transporter transmembrane region"/>
    <property type="match status" value="1"/>
</dbReference>
<dbReference type="PANTHER" id="PTHR24223:SF443">
    <property type="entry name" value="MULTIDRUG-RESISTANCE LIKE PROTEIN 1, ISOFORM I"/>
    <property type="match status" value="1"/>
</dbReference>
<dbReference type="PANTHER" id="PTHR24223">
    <property type="entry name" value="ATP-BINDING CASSETTE SUB-FAMILY C"/>
    <property type="match status" value="1"/>
</dbReference>
<comment type="subcellular location">
    <subcellularLocation>
        <location evidence="1">Vacuole membrane</location>
        <topology evidence="1">Multi-pass membrane protein</topology>
    </subcellularLocation>
</comment>
<dbReference type="AlphaFoldDB" id="A0A914C6L7"/>
<evidence type="ECO:0000256" key="7">
    <source>
        <dbReference type="ARBA" id="ARBA00022840"/>
    </source>
</evidence>
<name>A0A914C6L7_9BILA</name>
<dbReference type="CDD" id="cd03244">
    <property type="entry name" value="ABCC_MRP_domain2"/>
    <property type="match status" value="1"/>
</dbReference>
<proteinExistence type="inferred from homology"/>
<evidence type="ECO:0000256" key="2">
    <source>
        <dbReference type="ARBA" id="ARBA00009726"/>
    </source>
</evidence>
<evidence type="ECO:0000256" key="3">
    <source>
        <dbReference type="ARBA" id="ARBA00022448"/>
    </source>
</evidence>
<dbReference type="InterPro" id="IPR050173">
    <property type="entry name" value="ABC_transporter_C-like"/>
</dbReference>
<evidence type="ECO:0000313" key="13">
    <source>
        <dbReference type="WBParaSite" id="ACRNAN_Path_432.g1629.t1"/>
    </source>
</evidence>
<keyword evidence="5" id="KW-0677">Repeat</keyword>
<dbReference type="InterPro" id="IPR027417">
    <property type="entry name" value="P-loop_NTPase"/>
</dbReference>
<keyword evidence="7" id="KW-0067">ATP-binding</keyword>
<dbReference type="InterPro" id="IPR003439">
    <property type="entry name" value="ABC_transporter-like_ATP-bd"/>
</dbReference>